<evidence type="ECO:0000313" key="12">
    <source>
        <dbReference type="EMBL" id="GGY34471.1"/>
    </source>
</evidence>
<organism evidence="12 13">
    <name type="scientific">Rhodanobacter panaciterrae</name>
    <dbReference type="NCBI Taxonomy" id="490572"/>
    <lineage>
        <taxon>Bacteria</taxon>
        <taxon>Pseudomonadati</taxon>
        <taxon>Pseudomonadota</taxon>
        <taxon>Gammaproteobacteria</taxon>
        <taxon>Lysobacterales</taxon>
        <taxon>Rhodanobacteraceae</taxon>
        <taxon>Rhodanobacter</taxon>
    </lineage>
</organism>
<dbReference type="InterPro" id="IPR018030">
    <property type="entry name" value="Fimbrial_membr_usher_CS"/>
</dbReference>
<gene>
    <name evidence="12" type="primary">htrE</name>
    <name evidence="12" type="ORF">GCM10008098_29560</name>
</gene>
<evidence type="ECO:0000256" key="5">
    <source>
        <dbReference type="ARBA" id="ARBA00022692"/>
    </source>
</evidence>
<evidence type="ECO:0000256" key="7">
    <source>
        <dbReference type="ARBA" id="ARBA00023136"/>
    </source>
</evidence>
<evidence type="ECO:0000256" key="4">
    <source>
        <dbReference type="ARBA" id="ARBA00022452"/>
    </source>
</evidence>
<accession>A0ABQ3A6J6</accession>
<evidence type="ECO:0000259" key="11">
    <source>
        <dbReference type="Pfam" id="PF13954"/>
    </source>
</evidence>
<evidence type="ECO:0000256" key="3">
    <source>
        <dbReference type="ARBA" id="ARBA00022448"/>
    </source>
</evidence>
<dbReference type="InterPro" id="IPR025949">
    <property type="entry name" value="PapC-like_C"/>
</dbReference>
<keyword evidence="6" id="KW-0732">Signal</keyword>
<dbReference type="InterPro" id="IPR025885">
    <property type="entry name" value="PapC_N"/>
</dbReference>
<evidence type="ECO:0000256" key="2">
    <source>
        <dbReference type="ARBA" id="ARBA00008064"/>
    </source>
</evidence>
<dbReference type="Gene3D" id="2.60.40.2070">
    <property type="match status" value="1"/>
</dbReference>
<proteinExistence type="inferred from homology"/>
<dbReference type="InterPro" id="IPR000015">
    <property type="entry name" value="Fimb_usher"/>
</dbReference>
<reference evidence="13" key="1">
    <citation type="journal article" date="2019" name="Int. J. Syst. Evol. Microbiol.">
        <title>The Global Catalogue of Microorganisms (GCM) 10K type strain sequencing project: providing services to taxonomists for standard genome sequencing and annotation.</title>
        <authorList>
            <consortium name="The Broad Institute Genomics Platform"/>
            <consortium name="The Broad Institute Genome Sequencing Center for Infectious Disease"/>
            <person name="Wu L."/>
            <person name="Ma J."/>
        </authorList>
    </citation>
    <scope>NUCLEOTIDE SEQUENCE [LARGE SCALE GENOMIC DNA]</scope>
    <source>
        <strain evidence="13">KCTC 22232</strain>
    </source>
</reference>
<feature type="domain" description="PapC-like C-terminal" evidence="10">
    <location>
        <begin position="829"/>
        <end position="894"/>
    </location>
</feature>
<protein>
    <submittedName>
        <fullName evidence="12">Outer membrane usher protein</fullName>
    </submittedName>
</protein>
<name>A0ABQ3A6J6_9GAMM</name>
<keyword evidence="4" id="KW-1134">Transmembrane beta strand</keyword>
<keyword evidence="13" id="KW-1185">Reference proteome</keyword>
<comment type="similarity">
    <text evidence="2 9">Belongs to the fimbrial export usher family.</text>
</comment>
<sequence>MESRRAPSSHSPMRRAALAVACGVAFAVVLGWPYPTWAAAAAAAAADGAAADASAGGGFANFDRSMLPGAGHDTADLSRFEHGNPALPGIYNLDVYLNKNWVGRMDVRFAAPSKNANAVPCVSTELFDRMGLVPAKTDAAAAAAQPSSSDCVSLGDLIPGATLSFDMPSLRMDASVPQVYMNQRPRGWVNPASWDAGIPAFLLNYNFDSFRTTSGGLSQTSTYLGLRAGFNIGLWQFRQDSTGTLQSGANLPSQRHWHNIDAYVQRALPSLGAVLSLGDSYTDGAVFDSYGLRGAQLSTDDRMLPQSLRGYAPVIHGVAYTNAKVTVTQNGVQIYQTTVAPGPFVLDDLYPTGYGGDLVANITEADGRQHSLTVPYASVAQLMRPGVTRFDIAAGQLRNTNLQNRPDVIQAAVQHGFSNRLTGYAGVQGSEGYAAALIGGALNTRFGAVALDVTHAHASIPGYGTYDGQSFRVSYSKVIPETSTSLSVAADRYSTSGFLSLSDAEAARDYASRGMNALQYQPTNQQTIDGLPVQSQLTPAQLAALNGTVYNSSNIYTAHGLLQQRNRFTLTLNQQLGSSGSSLYANASINDYWNRNGSDTQFQVGYNNHFGRLAYGVSVSRGRTELGGYDNRVYFNATLPLGDSPRAPSISFNLNHDSNSGSQEQATVNGTLGQWNQFSYGATASHSSNDTGSAFSANAGYNSPYATLNASIGNGSGYSQASFNASGAVVAHKGGITFGQPMGDTVAIVHVPGAFGAHITNAPGLSVDRSGYALVPYLTPYQLDTIQIDPKGLPLGVQLDATSAQVAPYAGAVVMVDFKSTTGRALIARIRMSDGKPAPFGAQVFDATNQTLGVVGQAGLTLLRGVGPSGRLNVQWNDEQGAAHACAFPYTLPKPGKVTTAYQQIQATCVADNTATQPQKVGGA</sequence>
<dbReference type="Gene3D" id="2.60.40.2610">
    <property type="entry name" value="Outer membrane usher protein FimD, plug domain"/>
    <property type="match status" value="1"/>
</dbReference>
<evidence type="ECO:0000259" key="10">
    <source>
        <dbReference type="Pfam" id="PF13953"/>
    </source>
</evidence>
<evidence type="ECO:0000256" key="1">
    <source>
        <dbReference type="ARBA" id="ARBA00004571"/>
    </source>
</evidence>
<dbReference type="InterPro" id="IPR043142">
    <property type="entry name" value="PapC-like_C_sf"/>
</dbReference>
<dbReference type="Pfam" id="PF13954">
    <property type="entry name" value="PapC_N"/>
    <property type="match status" value="1"/>
</dbReference>
<dbReference type="InterPro" id="IPR037224">
    <property type="entry name" value="PapC_N_sf"/>
</dbReference>
<evidence type="ECO:0000256" key="6">
    <source>
        <dbReference type="ARBA" id="ARBA00022729"/>
    </source>
</evidence>
<dbReference type="Pfam" id="PF13953">
    <property type="entry name" value="PapC_C"/>
    <property type="match status" value="1"/>
</dbReference>
<dbReference type="SUPFAM" id="SSF141729">
    <property type="entry name" value="FimD N-terminal domain-like"/>
    <property type="match status" value="1"/>
</dbReference>
<keyword evidence="9" id="KW-1029">Fimbrium biogenesis</keyword>
<dbReference type="Gene3D" id="3.10.20.410">
    <property type="match status" value="1"/>
</dbReference>
<dbReference type="Pfam" id="PF00577">
    <property type="entry name" value="Usher"/>
    <property type="match status" value="1"/>
</dbReference>
<evidence type="ECO:0000256" key="8">
    <source>
        <dbReference type="ARBA" id="ARBA00023237"/>
    </source>
</evidence>
<dbReference type="Proteomes" id="UP000621898">
    <property type="component" value="Unassembled WGS sequence"/>
</dbReference>
<dbReference type="InterPro" id="IPR042186">
    <property type="entry name" value="FimD_plug_dom"/>
</dbReference>
<dbReference type="PANTHER" id="PTHR30451:SF20">
    <property type="entry name" value="FIMBRIAE USHER"/>
    <property type="match status" value="1"/>
</dbReference>
<evidence type="ECO:0000256" key="9">
    <source>
        <dbReference type="RuleBase" id="RU003884"/>
    </source>
</evidence>
<keyword evidence="7 9" id="KW-0472">Membrane</keyword>
<dbReference type="EMBL" id="BMXT01000005">
    <property type="protein sequence ID" value="GGY34471.1"/>
    <property type="molecule type" value="Genomic_DNA"/>
</dbReference>
<dbReference type="RefSeq" id="WP_229792936.1">
    <property type="nucleotide sequence ID" value="NZ_BMXT01000005.1"/>
</dbReference>
<dbReference type="PANTHER" id="PTHR30451">
    <property type="entry name" value="OUTER MEMBRANE USHER PROTEIN"/>
    <property type="match status" value="1"/>
</dbReference>
<comment type="caution">
    <text evidence="12">The sequence shown here is derived from an EMBL/GenBank/DDBJ whole genome shotgun (WGS) entry which is preliminary data.</text>
</comment>
<feature type="domain" description="PapC N-terminal" evidence="11">
    <location>
        <begin position="61"/>
        <end position="207"/>
    </location>
</feature>
<keyword evidence="5 9" id="KW-0812">Transmembrane</keyword>
<evidence type="ECO:0000313" key="13">
    <source>
        <dbReference type="Proteomes" id="UP000621898"/>
    </source>
</evidence>
<dbReference type="PROSITE" id="PS01151">
    <property type="entry name" value="FIMBRIAL_USHER"/>
    <property type="match status" value="1"/>
</dbReference>
<comment type="subcellular location">
    <subcellularLocation>
        <location evidence="1 9">Cell outer membrane</location>
        <topology evidence="1 9">Multi-pass membrane protein</topology>
    </subcellularLocation>
</comment>
<keyword evidence="3 9" id="KW-0813">Transport</keyword>
<dbReference type="Gene3D" id="2.60.40.3110">
    <property type="match status" value="1"/>
</dbReference>
<keyword evidence="8 9" id="KW-0998">Cell outer membrane</keyword>